<evidence type="ECO:0000256" key="6">
    <source>
        <dbReference type="SAM" id="Phobius"/>
    </source>
</evidence>
<dbReference type="GO" id="GO:0005886">
    <property type="term" value="C:plasma membrane"/>
    <property type="evidence" value="ECO:0007669"/>
    <property type="project" value="UniProtKB-SubCell"/>
</dbReference>
<dbReference type="PANTHER" id="PTHR43124">
    <property type="entry name" value="PURINE EFFLUX PUMP PBUE"/>
    <property type="match status" value="1"/>
</dbReference>
<feature type="transmembrane region" description="Helical" evidence="6">
    <location>
        <begin position="129"/>
        <end position="152"/>
    </location>
</feature>
<dbReference type="SUPFAM" id="SSF103473">
    <property type="entry name" value="MFS general substrate transporter"/>
    <property type="match status" value="1"/>
</dbReference>
<evidence type="ECO:0000313" key="8">
    <source>
        <dbReference type="EMBL" id="MFC4356346.1"/>
    </source>
</evidence>
<keyword evidence="5 6" id="KW-0472">Membrane</keyword>
<feature type="transmembrane region" description="Helical" evidence="6">
    <location>
        <begin position="39"/>
        <end position="59"/>
    </location>
</feature>
<feature type="domain" description="Major facilitator superfamily (MFS) profile" evidence="7">
    <location>
        <begin position="5"/>
        <end position="388"/>
    </location>
</feature>
<accession>A0ABD5P793</accession>
<feature type="transmembrane region" description="Helical" evidence="6">
    <location>
        <begin position="328"/>
        <end position="348"/>
    </location>
</feature>
<dbReference type="Gene3D" id="1.20.1250.20">
    <property type="entry name" value="MFS general substrate transporter like domains"/>
    <property type="match status" value="2"/>
</dbReference>
<dbReference type="InterPro" id="IPR020846">
    <property type="entry name" value="MFS_dom"/>
</dbReference>
<keyword evidence="9" id="KW-1185">Reference proteome</keyword>
<feature type="transmembrane region" description="Helical" evidence="6">
    <location>
        <begin position="95"/>
        <end position="117"/>
    </location>
</feature>
<keyword evidence="4 6" id="KW-1133">Transmembrane helix</keyword>
<keyword evidence="2" id="KW-1003">Cell membrane</keyword>
<keyword evidence="3 6" id="KW-0812">Transmembrane</keyword>
<sequence>MTRRLFGTLCGLVFLVNLGRVVFAPLVETLQAEFGVGPAAVGLLTTLVWFGTALPRIPVGVLLSRVPRHHVVLGTGVLLAAGSAAAATAPTLPVLQAAAFVIGLSTGAYFVAAVPLVGELYPDAVGRAVGIHGTAAQVAAVAAPTLVVTVFADDWRGVFWLLGAGALLGTAVLFVLTVRSDGSAPAATGPDRDFVGALRYWREIALGVVLVSALGFVWQGVFNFYVSYLLTKGVSSATAGGLLTALFAAGVPAFWASGRLADRLPHVPYVLAIHAGFVCCLFALTLATTPVALLVVSLAFGLVAHGLFPALDAYLLGALPSGNRSGAYALYSGLALLLEANGSGAVGLLRGAGIPFDTVFRSFGVGLAVLLVALVGLYIAGRLPRTKRESPRYSE</sequence>
<feature type="transmembrane region" description="Helical" evidence="6">
    <location>
        <begin position="158"/>
        <end position="179"/>
    </location>
</feature>
<feature type="transmembrane region" description="Helical" evidence="6">
    <location>
        <begin position="293"/>
        <end position="316"/>
    </location>
</feature>
<dbReference type="InterPro" id="IPR036259">
    <property type="entry name" value="MFS_trans_sf"/>
</dbReference>
<dbReference type="PROSITE" id="PS50850">
    <property type="entry name" value="MFS"/>
    <property type="match status" value="1"/>
</dbReference>
<evidence type="ECO:0000256" key="3">
    <source>
        <dbReference type="ARBA" id="ARBA00022692"/>
    </source>
</evidence>
<name>A0ABD5P793_9EURY</name>
<evidence type="ECO:0000313" key="9">
    <source>
        <dbReference type="Proteomes" id="UP001595921"/>
    </source>
</evidence>
<dbReference type="InterPro" id="IPR050189">
    <property type="entry name" value="MFS_Efflux_Transporters"/>
</dbReference>
<evidence type="ECO:0000259" key="7">
    <source>
        <dbReference type="PROSITE" id="PS50850"/>
    </source>
</evidence>
<evidence type="ECO:0000256" key="1">
    <source>
        <dbReference type="ARBA" id="ARBA00004651"/>
    </source>
</evidence>
<feature type="transmembrane region" description="Helical" evidence="6">
    <location>
        <begin position="360"/>
        <end position="380"/>
    </location>
</feature>
<evidence type="ECO:0000256" key="5">
    <source>
        <dbReference type="ARBA" id="ARBA00023136"/>
    </source>
</evidence>
<feature type="transmembrane region" description="Helical" evidence="6">
    <location>
        <begin position="200"/>
        <end position="221"/>
    </location>
</feature>
<feature type="transmembrane region" description="Helical" evidence="6">
    <location>
        <begin position="267"/>
        <end position="287"/>
    </location>
</feature>
<comment type="caution">
    <text evidence="8">The sequence shown here is derived from an EMBL/GenBank/DDBJ whole genome shotgun (WGS) entry which is preliminary data.</text>
</comment>
<organism evidence="8 9">
    <name type="scientific">Halobium salinum</name>
    <dbReference type="NCBI Taxonomy" id="1364940"/>
    <lineage>
        <taxon>Archaea</taxon>
        <taxon>Methanobacteriati</taxon>
        <taxon>Methanobacteriota</taxon>
        <taxon>Stenosarchaea group</taxon>
        <taxon>Halobacteria</taxon>
        <taxon>Halobacteriales</taxon>
        <taxon>Haloferacaceae</taxon>
        <taxon>Halobium</taxon>
    </lineage>
</organism>
<dbReference type="Pfam" id="PF07690">
    <property type="entry name" value="MFS_1"/>
    <property type="match status" value="1"/>
</dbReference>
<reference evidence="8 9" key="1">
    <citation type="journal article" date="2019" name="Int. J. Syst. Evol. Microbiol.">
        <title>The Global Catalogue of Microorganisms (GCM) 10K type strain sequencing project: providing services to taxonomists for standard genome sequencing and annotation.</title>
        <authorList>
            <consortium name="The Broad Institute Genomics Platform"/>
            <consortium name="The Broad Institute Genome Sequencing Center for Infectious Disease"/>
            <person name="Wu L."/>
            <person name="Ma J."/>
        </authorList>
    </citation>
    <scope>NUCLEOTIDE SEQUENCE [LARGE SCALE GENOMIC DNA]</scope>
    <source>
        <strain evidence="8 9">CGMCC 1.12553</strain>
    </source>
</reference>
<dbReference type="InterPro" id="IPR011701">
    <property type="entry name" value="MFS"/>
</dbReference>
<dbReference type="PANTHER" id="PTHR43124:SF3">
    <property type="entry name" value="CHLORAMPHENICOL EFFLUX PUMP RV0191"/>
    <property type="match status" value="1"/>
</dbReference>
<feature type="transmembrane region" description="Helical" evidence="6">
    <location>
        <begin position="71"/>
        <end position="89"/>
    </location>
</feature>
<comment type="subcellular location">
    <subcellularLocation>
        <location evidence="1">Cell membrane</location>
        <topology evidence="1">Multi-pass membrane protein</topology>
    </subcellularLocation>
</comment>
<evidence type="ECO:0000256" key="4">
    <source>
        <dbReference type="ARBA" id="ARBA00022989"/>
    </source>
</evidence>
<dbReference type="Proteomes" id="UP001595921">
    <property type="component" value="Unassembled WGS sequence"/>
</dbReference>
<dbReference type="RefSeq" id="WP_267624701.1">
    <property type="nucleotide sequence ID" value="NZ_JAODIW010000010.1"/>
</dbReference>
<dbReference type="AlphaFoldDB" id="A0ABD5P793"/>
<protein>
    <submittedName>
        <fullName evidence="8">MFS transporter</fullName>
    </submittedName>
</protein>
<evidence type="ECO:0000256" key="2">
    <source>
        <dbReference type="ARBA" id="ARBA00022475"/>
    </source>
</evidence>
<gene>
    <name evidence="8" type="ORF">ACFO0N_00115</name>
</gene>
<proteinExistence type="predicted"/>
<feature type="transmembrane region" description="Helical" evidence="6">
    <location>
        <begin position="233"/>
        <end position="255"/>
    </location>
</feature>
<dbReference type="EMBL" id="JBHSDS010000001">
    <property type="protein sequence ID" value="MFC4356346.1"/>
    <property type="molecule type" value="Genomic_DNA"/>
</dbReference>